<evidence type="ECO:0000256" key="1">
    <source>
        <dbReference type="ARBA" id="ARBA00022448"/>
    </source>
</evidence>
<dbReference type="GO" id="GO:0042626">
    <property type="term" value="F:ATPase-coupled transmembrane transporter activity"/>
    <property type="evidence" value="ECO:0007669"/>
    <property type="project" value="TreeGrafter"/>
</dbReference>
<keyword evidence="3 5" id="KW-0067">ATP-binding</keyword>
<gene>
    <name evidence="5" type="primary">glnQ</name>
    <name evidence="5" type="ORF">Verru16b_03386</name>
</gene>
<dbReference type="Proteomes" id="UP000095228">
    <property type="component" value="Chromosome"/>
</dbReference>
<dbReference type="Pfam" id="PF00005">
    <property type="entry name" value="ABC_tran"/>
    <property type="match status" value="1"/>
</dbReference>
<evidence type="ECO:0000313" key="5">
    <source>
        <dbReference type="EMBL" id="AOS46285.1"/>
    </source>
</evidence>
<name>A0A1D8AZI4_9BACT</name>
<dbReference type="InterPro" id="IPR050095">
    <property type="entry name" value="ECF_ABC_transporter_ATP-bd"/>
</dbReference>
<dbReference type="PANTHER" id="PTHR43553">
    <property type="entry name" value="HEAVY METAL TRANSPORTER"/>
    <property type="match status" value="1"/>
</dbReference>
<dbReference type="InterPro" id="IPR003439">
    <property type="entry name" value="ABC_transporter-like_ATP-bd"/>
</dbReference>
<dbReference type="PANTHER" id="PTHR43553:SF3">
    <property type="entry name" value="ABC TRANSPORTER ATP-BINDING PROTEIN MODF"/>
    <property type="match status" value="1"/>
</dbReference>
<protein>
    <submittedName>
        <fullName evidence="5">Glutamine transport ATP-binding protein GlnQ</fullName>
    </submittedName>
</protein>
<dbReference type="PROSITE" id="PS50893">
    <property type="entry name" value="ABC_TRANSPORTER_2"/>
    <property type="match status" value="1"/>
</dbReference>
<dbReference type="InterPro" id="IPR003593">
    <property type="entry name" value="AAA+_ATPase"/>
</dbReference>
<keyword evidence="2" id="KW-0547">Nucleotide-binding</keyword>
<evidence type="ECO:0000256" key="2">
    <source>
        <dbReference type="ARBA" id="ARBA00022741"/>
    </source>
</evidence>
<dbReference type="EMBL" id="CP016094">
    <property type="protein sequence ID" value="AOS46285.1"/>
    <property type="molecule type" value="Genomic_DNA"/>
</dbReference>
<dbReference type="InterPro" id="IPR017871">
    <property type="entry name" value="ABC_transporter-like_CS"/>
</dbReference>
<evidence type="ECO:0000259" key="4">
    <source>
        <dbReference type="PROSITE" id="PS50893"/>
    </source>
</evidence>
<evidence type="ECO:0000256" key="3">
    <source>
        <dbReference type="ARBA" id="ARBA00022840"/>
    </source>
</evidence>
<feature type="domain" description="ABC transporter" evidence="4">
    <location>
        <begin position="12"/>
        <end position="257"/>
    </location>
</feature>
<accession>A0A1D8AZI4</accession>
<dbReference type="GO" id="GO:0043190">
    <property type="term" value="C:ATP-binding cassette (ABC) transporter complex"/>
    <property type="evidence" value="ECO:0007669"/>
    <property type="project" value="TreeGrafter"/>
</dbReference>
<evidence type="ECO:0000313" key="6">
    <source>
        <dbReference type="Proteomes" id="UP000095228"/>
    </source>
</evidence>
<dbReference type="GO" id="GO:0016887">
    <property type="term" value="F:ATP hydrolysis activity"/>
    <property type="evidence" value="ECO:0007669"/>
    <property type="project" value="InterPro"/>
</dbReference>
<dbReference type="KEGG" id="obg:Verru16b_03386"/>
<proteinExistence type="predicted"/>
<sequence length="270" mass="30327">MVKKSVAAPLLLDFAHLTVPRGDRYILRDFSLQIRRGEHVALLGPNGSGKSTLVKAITREIYPVDRPGLRFQLLGQDDWDVNDLRGHFGIVALDQLHNLSHEVTLRRVTARELVLSGYFNSLGLWPHHRVKPAQEKHARAILRFLEISHLAHRPVSEMSSGEQRRAMIGRALVHDPGALVLDEPTNSLDPGAVREFRDLLRRLARADRTLLLVTHHIADVIPEIDRVILLQDGRIVGDGPKAQLLTSARLSRLFGAKLQVVRKGRSYDVT</sequence>
<dbReference type="GO" id="GO:0005524">
    <property type="term" value="F:ATP binding"/>
    <property type="evidence" value="ECO:0007669"/>
    <property type="project" value="UniProtKB-KW"/>
</dbReference>
<organism evidence="5 6">
    <name type="scientific">Lacunisphaera limnophila</name>
    <dbReference type="NCBI Taxonomy" id="1838286"/>
    <lineage>
        <taxon>Bacteria</taxon>
        <taxon>Pseudomonadati</taxon>
        <taxon>Verrucomicrobiota</taxon>
        <taxon>Opitutia</taxon>
        <taxon>Opitutales</taxon>
        <taxon>Opitutaceae</taxon>
        <taxon>Lacunisphaera</taxon>
    </lineage>
</organism>
<dbReference type="Gene3D" id="3.40.50.300">
    <property type="entry name" value="P-loop containing nucleotide triphosphate hydrolases"/>
    <property type="match status" value="1"/>
</dbReference>
<dbReference type="SMART" id="SM00382">
    <property type="entry name" value="AAA"/>
    <property type="match status" value="1"/>
</dbReference>
<dbReference type="SUPFAM" id="SSF52540">
    <property type="entry name" value="P-loop containing nucleoside triphosphate hydrolases"/>
    <property type="match status" value="1"/>
</dbReference>
<reference evidence="5 6" key="1">
    <citation type="submission" date="2016-06" db="EMBL/GenBank/DDBJ databases">
        <title>Three novel species with peptidoglycan cell walls form the new genus Lacunisphaera gen. nov. in the family Opitutaceae of the verrucomicrobial subdivision 4.</title>
        <authorList>
            <person name="Rast P."/>
            <person name="Gloeckner I."/>
            <person name="Jogler M."/>
            <person name="Boedeker C."/>
            <person name="Jeske O."/>
            <person name="Wiegand S."/>
            <person name="Reinhardt R."/>
            <person name="Schumann P."/>
            <person name="Rohde M."/>
            <person name="Spring S."/>
            <person name="Gloeckner F.O."/>
            <person name="Jogler C."/>
        </authorList>
    </citation>
    <scope>NUCLEOTIDE SEQUENCE [LARGE SCALE GENOMIC DNA]</scope>
    <source>
        <strain evidence="5 6">IG16b</strain>
    </source>
</reference>
<dbReference type="PROSITE" id="PS00211">
    <property type="entry name" value="ABC_TRANSPORTER_1"/>
    <property type="match status" value="1"/>
</dbReference>
<keyword evidence="6" id="KW-1185">Reference proteome</keyword>
<keyword evidence="1" id="KW-0813">Transport</keyword>
<dbReference type="InterPro" id="IPR027417">
    <property type="entry name" value="P-loop_NTPase"/>
</dbReference>
<dbReference type="AlphaFoldDB" id="A0A1D8AZI4"/>